<evidence type="ECO:0008006" key="4">
    <source>
        <dbReference type="Google" id="ProtNLM"/>
    </source>
</evidence>
<keyword evidence="3" id="KW-1185">Reference proteome</keyword>
<keyword evidence="1" id="KW-1133">Transmembrane helix</keyword>
<organism evidence="2 3">
    <name type="scientific">Paenibacillus radicis</name>
    <name type="common">ex Xue et al. 2023</name>
    <dbReference type="NCBI Taxonomy" id="2972489"/>
    <lineage>
        <taxon>Bacteria</taxon>
        <taxon>Bacillati</taxon>
        <taxon>Bacillota</taxon>
        <taxon>Bacilli</taxon>
        <taxon>Bacillales</taxon>
        <taxon>Paenibacillaceae</taxon>
        <taxon>Paenibacillus</taxon>
    </lineage>
</organism>
<dbReference type="NCBIfam" id="NF041646">
    <property type="entry name" value="VC0807_fam"/>
    <property type="match status" value="1"/>
</dbReference>
<keyword evidence="1" id="KW-0472">Membrane</keyword>
<reference evidence="2 3" key="1">
    <citation type="submission" date="2022-08" db="EMBL/GenBank/DDBJ databases">
        <title>Paenibacillus endoradicis sp. nov., Paenibacillus radicibacter sp. nov and Paenibacillus pararadicis sp. nov., three cold-adapted plant growth-promoting bacteria isolated from root of Larix gmelinii in Great Khingan.</title>
        <authorList>
            <person name="Xue H."/>
        </authorList>
    </citation>
    <scope>NUCLEOTIDE SEQUENCE [LARGE SCALE GENOMIC DNA]</scope>
    <source>
        <strain evidence="2 3">N5-1-1-5</strain>
    </source>
</reference>
<evidence type="ECO:0000313" key="2">
    <source>
        <dbReference type="EMBL" id="MCR8630934.1"/>
    </source>
</evidence>
<evidence type="ECO:0000256" key="1">
    <source>
        <dbReference type="SAM" id="Phobius"/>
    </source>
</evidence>
<dbReference type="EMBL" id="JANQBD010000004">
    <property type="protein sequence ID" value="MCR8630934.1"/>
    <property type="molecule type" value="Genomic_DNA"/>
</dbReference>
<sequence length="207" mass="23428">MSPLIRGLLFTILINGAAPFIVYLILEPHMSGFAALSIATVIPMCDNLMHLIRHKKMDVFAAIMLFTFLLGIGLIAMGGDEKLLLIRESFITAAVGLLFIISLLFPRPLIFHLAMRFNVKKDPQAQQAFAARWNFAYFRYVLRLMTLVWGFILLAEAAVRVILVYELTTAQFLIVSNFVFYGFIGAAILWTVAYRKHSSKRLADIIR</sequence>
<feature type="transmembrane region" description="Helical" evidence="1">
    <location>
        <begin position="90"/>
        <end position="111"/>
    </location>
</feature>
<feature type="transmembrane region" description="Helical" evidence="1">
    <location>
        <begin position="169"/>
        <end position="192"/>
    </location>
</feature>
<feature type="transmembrane region" description="Helical" evidence="1">
    <location>
        <begin position="140"/>
        <end position="163"/>
    </location>
</feature>
<comment type="caution">
    <text evidence="2">The sequence shown here is derived from an EMBL/GenBank/DDBJ whole genome shotgun (WGS) entry which is preliminary data.</text>
</comment>
<dbReference type="RefSeq" id="WP_258212541.1">
    <property type="nucleotide sequence ID" value="NZ_JANQBD010000004.1"/>
</dbReference>
<feature type="transmembrane region" description="Helical" evidence="1">
    <location>
        <begin position="32"/>
        <end position="52"/>
    </location>
</feature>
<dbReference type="Proteomes" id="UP001300012">
    <property type="component" value="Unassembled WGS sequence"/>
</dbReference>
<protein>
    <recommendedName>
        <fullName evidence="4">DUF3159 domain-containing protein</fullName>
    </recommendedName>
</protein>
<evidence type="ECO:0000313" key="3">
    <source>
        <dbReference type="Proteomes" id="UP001300012"/>
    </source>
</evidence>
<accession>A0ABT1YCL3</accession>
<name>A0ABT1YCL3_9BACL</name>
<keyword evidence="1" id="KW-0812">Transmembrane</keyword>
<proteinExistence type="predicted"/>
<feature type="transmembrane region" description="Helical" evidence="1">
    <location>
        <begin position="7"/>
        <end position="26"/>
    </location>
</feature>
<feature type="transmembrane region" description="Helical" evidence="1">
    <location>
        <begin position="59"/>
        <end position="78"/>
    </location>
</feature>
<gene>
    <name evidence="2" type="ORF">NV381_06925</name>
</gene>